<keyword evidence="1" id="KW-0812">Transmembrane</keyword>
<protein>
    <submittedName>
        <fullName evidence="2">Uncharacterized protein</fullName>
    </submittedName>
</protein>
<evidence type="ECO:0000256" key="1">
    <source>
        <dbReference type="SAM" id="Phobius"/>
    </source>
</evidence>
<dbReference type="EMBL" id="LIZX01000254">
    <property type="protein sequence ID" value="KPJ62855.1"/>
    <property type="molecule type" value="Genomic_DNA"/>
</dbReference>
<organism evidence="2 3">
    <name type="scientific">candidate division WOR-1 bacterium DG_54_3</name>
    <dbReference type="NCBI Taxonomy" id="1703775"/>
    <lineage>
        <taxon>Bacteria</taxon>
        <taxon>Bacillati</taxon>
        <taxon>Saganbacteria</taxon>
    </lineage>
</organism>
<reference evidence="2 3" key="1">
    <citation type="journal article" date="2015" name="Microbiome">
        <title>Genomic resolution of linkages in carbon, nitrogen, and sulfur cycling among widespread estuary sediment bacteria.</title>
        <authorList>
            <person name="Baker B.J."/>
            <person name="Lazar C.S."/>
            <person name="Teske A.P."/>
            <person name="Dick G.J."/>
        </authorList>
    </citation>
    <scope>NUCLEOTIDE SEQUENCE [LARGE SCALE GENOMIC DNA]</scope>
    <source>
        <strain evidence="2">DG_54_3</strain>
    </source>
</reference>
<dbReference type="AlphaFoldDB" id="A0A0S7XK87"/>
<gene>
    <name evidence="2" type="ORF">AMJ44_15040</name>
</gene>
<comment type="caution">
    <text evidence="2">The sequence shown here is derived from an EMBL/GenBank/DDBJ whole genome shotgun (WGS) entry which is preliminary data.</text>
</comment>
<evidence type="ECO:0000313" key="3">
    <source>
        <dbReference type="Proteomes" id="UP000051861"/>
    </source>
</evidence>
<feature type="transmembrane region" description="Helical" evidence="1">
    <location>
        <begin position="68"/>
        <end position="94"/>
    </location>
</feature>
<proteinExistence type="predicted"/>
<evidence type="ECO:0000313" key="2">
    <source>
        <dbReference type="EMBL" id="KPJ62855.1"/>
    </source>
</evidence>
<feature type="transmembrane region" description="Helical" evidence="1">
    <location>
        <begin position="39"/>
        <end position="56"/>
    </location>
</feature>
<keyword evidence="1" id="KW-1133">Transmembrane helix</keyword>
<sequence>MTEKKKLILGIILFGSIWGGLEALGIDIMRKVGLQSTSPMLAFIGILILAAGRMLLRKPGSTLAIGTVAAGIKFLGLSQIFFCQIFAVVAQAAVFDLAFSLAERKNWLTRPIHLGLVGLVGSYVNYAVFSLSQAYVFANPYWTERGLSGLFSWVFTEGSYAAILSFLGIVIGVNLGRKVVPAFTRWQAVGEKAYSRGVLVASLGFWLLGIFAYRF</sequence>
<feature type="transmembrane region" description="Helical" evidence="1">
    <location>
        <begin position="114"/>
        <end position="138"/>
    </location>
</feature>
<feature type="transmembrane region" description="Helical" evidence="1">
    <location>
        <begin position="193"/>
        <end position="213"/>
    </location>
</feature>
<accession>A0A0S7XK87</accession>
<name>A0A0S7XK87_UNCSA</name>
<keyword evidence="1" id="KW-0472">Membrane</keyword>
<dbReference type="Proteomes" id="UP000051861">
    <property type="component" value="Unassembled WGS sequence"/>
</dbReference>
<feature type="transmembrane region" description="Helical" evidence="1">
    <location>
        <begin position="150"/>
        <end position="173"/>
    </location>
</feature>